<reference evidence="2" key="1">
    <citation type="submission" date="2020-03" db="EMBL/GenBank/DDBJ databases">
        <title>Site-based positive gene gene selection in Geosmithia morbida across the United States reveals a broad range of putative effectors and factors for local host and environmental adapation.</title>
        <authorList>
            <person name="Onufrak A."/>
            <person name="Murdoch R.W."/>
            <person name="Gazis R."/>
            <person name="Huff M."/>
            <person name="Staton M."/>
            <person name="Klingeman W."/>
            <person name="Hadziabdic D."/>
        </authorList>
    </citation>
    <scope>NUCLEOTIDE SEQUENCE</scope>
    <source>
        <strain evidence="2">1262</strain>
    </source>
</reference>
<sequence length="65" mass="6879">MSSVVTRSRLSAGFGSRLTSASFRSGKEFANQDICAQQTLPRIDGKSATQPPLGIESVMPSSMMA</sequence>
<accession>A0A9P5D498</accession>
<dbReference type="AlphaFoldDB" id="A0A9P5D498"/>
<evidence type="ECO:0000313" key="3">
    <source>
        <dbReference type="Proteomes" id="UP000749293"/>
    </source>
</evidence>
<dbReference type="EMBL" id="JAANYQ010000007">
    <property type="protein sequence ID" value="KAF4123301.1"/>
    <property type="molecule type" value="Genomic_DNA"/>
</dbReference>
<comment type="caution">
    <text evidence="2">The sequence shown here is derived from an EMBL/GenBank/DDBJ whole genome shotgun (WGS) entry which is preliminary data.</text>
</comment>
<evidence type="ECO:0000313" key="2">
    <source>
        <dbReference type="EMBL" id="KAF4123301.1"/>
    </source>
</evidence>
<proteinExistence type="predicted"/>
<organism evidence="2 3">
    <name type="scientific">Geosmithia morbida</name>
    <dbReference type="NCBI Taxonomy" id="1094350"/>
    <lineage>
        <taxon>Eukaryota</taxon>
        <taxon>Fungi</taxon>
        <taxon>Dikarya</taxon>
        <taxon>Ascomycota</taxon>
        <taxon>Pezizomycotina</taxon>
        <taxon>Sordariomycetes</taxon>
        <taxon>Hypocreomycetidae</taxon>
        <taxon>Hypocreales</taxon>
        <taxon>Bionectriaceae</taxon>
        <taxon>Geosmithia</taxon>
    </lineage>
</organism>
<feature type="region of interest" description="Disordered" evidence="1">
    <location>
        <begin position="41"/>
        <end position="65"/>
    </location>
</feature>
<dbReference type="Proteomes" id="UP000749293">
    <property type="component" value="Unassembled WGS sequence"/>
</dbReference>
<dbReference type="RefSeq" id="XP_035321953.1">
    <property type="nucleotide sequence ID" value="XM_035468819.1"/>
</dbReference>
<evidence type="ECO:0000256" key="1">
    <source>
        <dbReference type="SAM" id="MobiDB-lite"/>
    </source>
</evidence>
<dbReference type="GeneID" id="55973076"/>
<keyword evidence="3" id="KW-1185">Reference proteome</keyword>
<name>A0A9P5D498_9HYPO</name>
<protein>
    <submittedName>
        <fullName evidence="2">Uncharacterized protein</fullName>
    </submittedName>
</protein>
<gene>
    <name evidence="2" type="ORF">GMORB2_6853</name>
</gene>